<proteinExistence type="inferred from homology"/>
<dbReference type="Gene3D" id="3.40.50.150">
    <property type="entry name" value="Vaccinia Virus protein VP39"/>
    <property type="match status" value="1"/>
</dbReference>
<dbReference type="InterPro" id="IPR020568">
    <property type="entry name" value="Ribosomal_Su5_D2-typ_SF"/>
</dbReference>
<dbReference type="Proteomes" id="UP001157125">
    <property type="component" value="Unassembled WGS sequence"/>
</dbReference>
<name>A0ABQ6ICY1_9MICO</name>
<protein>
    <recommendedName>
        <fullName evidence="7">Ribosomal RNA adenine methylase transferase N-terminal domain-containing protein</fullName>
    </recommendedName>
</protein>
<evidence type="ECO:0000256" key="6">
    <source>
        <dbReference type="PROSITE-ProRule" id="PRU01026"/>
    </source>
</evidence>
<feature type="domain" description="Ribosomal RNA adenine methylase transferase N-terminal" evidence="7">
    <location>
        <begin position="1"/>
        <end position="120"/>
    </location>
</feature>
<feature type="binding site" evidence="6">
    <location>
        <position position="1"/>
    </location>
    <ligand>
        <name>S-adenosyl-L-methionine</name>
        <dbReference type="ChEBI" id="CHEBI:59789"/>
    </ligand>
</feature>
<dbReference type="InterPro" id="IPR006204">
    <property type="entry name" value="GHMP_kinase_N_dom"/>
</dbReference>
<dbReference type="InterPro" id="IPR029063">
    <property type="entry name" value="SAM-dependent_MTases_sf"/>
</dbReference>
<keyword evidence="2 6" id="KW-0808">Transferase</keyword>
<keyword evidence="5 6" id="KW-0694">RNA-binding</keyword>
<dbReference type="SUPFAM" id="SSF53335">
    <property type="entry name" value="S-adenosyl-L-methionine-dependent methyltransferases"/>
    <property type="match status" value="1"/>
</dbReference>
<dbReference type="EMBL" id="BSUN01000001">
    <property type="protein sequence ID" value="GMA35042.1"/>
    <property type="molecule type" value="Genomic_DNA"/>
</dbReference>
<dbReference type="PANTHER" id="PTHR11727">
    <property type="entry name" value="DIMETHYLADENOSINE TRANSFERASE"/>
    <property type="match status" value="1"/>
</dbReference>
<keyword evidence="3 6" id="KW-0949">S-adenosyl-L-methionine</keyword>
<evidence type="ECO:0000313" key="9">
    <source>
        <dbReference type="Proteomes" id="UP001157125"/>
    </source>
</evidence>
<dbReference type="PANTHER" id="PTHR11727:SF7">
    <property type="entry name" value="DIMETHYLADENOSINE TRANSFERASE-RELATED"/>
    <property type="match status" value="1"/>
</dbReference>
<dbReference type="SUPFAM" id="SSF54211">
    <property type="entry name" value="Ribosomal protein S5 domain 2-like"/>
    <property type="match status" value="1"/>
</dbReference>
<gene>
    <name evidence="8" type="ORF">GCM10025876_12460</name>
</gene>
<organism evidence="8 9">
    <name type="scientific">Demequina litorisediminis</name>
    <dbReference type="NCBI Taxonomy" id="1849022"/>
    <lineage>
        <taxon>Bacteria</taxon>
        <taxon>Bacillati</taxon>
        <taxon>Actinomycetota</taxon>
        <taxon>Actinomycetes</taxon>
        <taxon>Micrococcales</taxon>
        <taxon>Demequinaceae</taxon>
        <taxon>Demequina</taxon>
    </lineage>
</organism>
<evidence type="ECO:0000256" key="2">
    <source>
        <dbReference type="ARBA" id="ARBA00022679"/>
    </source>
</evidence>
<evidence type="ECO:0000259" key="7">
    <source>
        <dbReference type="SMART" id="SM00650"/>
    </source>
</evidence>
<evidence type="ECO:0000313" key="8">
    <source>
        <dbReference type="EMBL" id="GMA35042.1"/>
    </source>
</evidence>
<dbReference type="InterPro" id="IPR014721">
    <property type="entry name" value="Ribsml_uS5_D2-typ_fold_subgr"/>
</dbReference>
<dbReference type="PROSITE" id="PS51689">
    <property type="entry name" value="SAM_RNA_A_N6_MT"/>
    <property type="match status" value="1"/>
</dbReference>
<dbReference type="InterPro" id="IPR020598">
    <property type="entry name" value="rRNA_Ade_methylase_Trfase_N"/>
</dbReference>
<dbReference type="Gene3D" id="1.10.8.100">
    <property type="entry name" value="Ribosomal RNA adenine dimethylase-like, domain 2"/>
    <property type="match status" value="1"/>
</dbReference>
<evidence type="ECO:0000256" key="3">
    <source>
        <dbReference type="ARBA" id="ARBA00022691"/>
    </source>
</evidence>
<dbReference type="InterPro" id="IPR023165">
    <property type="entry name" value="rRNA_Ade_diMease-like_C"/>
</dbReference>
<evidence type="ECO:0000256" key="5">
    <source>
        <dbReference type="ARBA" id="ARBA00022884"/>
    </source>
</evidence>
<accession>A0ABQ6ICY1</accession>
<evidence type="ECO:0000256" key="1">
    <source>
        <dbReference type="ARBA" id="ARBA00022603"/>
    </source>
</evidence>
<dbReference type="Pfam" id="PF00288">
    <property type="entry name" value="GHMP_kinases_N"/>
    <property type="match status" value="1"/>
</dbReference>
<feature type="binding site" evidence="6">
    <location>
        <position position="35"/>
    </location>
    <ligand>
        <name>S-adenosyl-L-methionine</name>
        <dbReference type="ChEBI" id="CHEBI:59789"/>
    </ligand>
</feature>
<comment type="caution">
    <text evidence="6">Lacks conserved residue(s) required for the propagation of feature annotation.</text>
</comment>
<comment type="caution">
    <text evidence="8">The sequence shown here is derived from an EMBL/GenBank/DDBJ whole genome shotgun (WGS) entry which is preliminary data.</text>
</comment>
<feature type="binding site" evidence="6">
    <location>
        <position position="18"/>
    </location>
    <ligand>
        <name>S-adenosyl-L-methionine</name>
        <dbReference type="ChEBI" id="CHEBI:59789"/>
    </ligand>
</feature>
<keyword evidence="1 6" id="KW-0489">Methyltransferase</keyword>
<dbReference type="Gene3D" id="3.30.230.10">
    <property type="match status" value="1"/>
</dbReference>
<dbReference type="Pfam" id="PF00398">
    <property type="entry name" value="RrnaAD"/>
    <property type="match status" value="1"/>
</dbReference>
<comment type="similarity">
    <text evidence="6">Belongs to the class I-like SAM-binding methyltransferase superfamily. rRNA adenine N(6)-methyltransferase family.</text>
</comment>
<dbReference type="InterPro" id="IPR001737">
    <property type="entry name" value="KsgA/Erm"/>
</dbReference>
<sequence length="373" mass="39837">MARKAPEAVDRLTVVHRDALDITALDEEPQALVANLPYNVSVPVILHFLEIFPSLERVLVMVQAEVADRIAAPPGSRTYGVPSAKAAWYTATRRAGDVGRAVFWPVPRVDSALVLMDRRDQPETTASREEVFAVIDAAFAQRRKGLRGALSGLAGSGALAEEALARVGIAPLTRGEQARHRGLRAHRRVPRTGAGRAWHAWRMSAVTVRAPGKVNLQLDVGPLGVDGYHPLATVFQAVELYEVVTATPRDDNALRVTVEAPRGLGIDVDAVPTGPENLVVRAAVALRDAYGVDAGADLHIVKGVPVAGGMAGGSADAAAAILACAEAWEMGLSRAEARRGRGLHRRRCALCTARTHRGGPGARRRPVSRDDPW</sequence>
<dbReference type="SMART" id="SM00650">
    <property type="entry name" value="rADc"/>
    <property type="match status" value="1"/>
</dbReference>
<keyword evidence="9" id="KW-1185">Reference proteome</keyword>
<reference evidence="9" key="1">
    <citation type="journal article" date="2019" name="Int. J. Syst. Evol. Microbiol.">
        <title>The Global Catalogue of Microorganisms (GCM) 10K type strain sequencing project: providing services to taxonomists for standard genome sequencing and annotation.</title>
        <authorList>
            <consortium name="The Broad Institute Genomics Platform"/>
            <consortium name="The Broad Institute Genome Sequencing Center for Infectious Disease"/>
            <person name="Wu L."/>
            <person name="Ma J."/>
        </authorList>
    </citation>
    <scope>NUCLEOTIDE SEQUENCE [LARGE SCALE GENOMIC DNA]</scope>
    <source>
        <strain evidence="9">NBRC 112299</strain>
    </source>
</reference>
<keyword evidence="4" id="KW-0418">Kinase</keyword>
<evidence type="ECO:0000256" key="4">
    <source>
        <dbReference type="ARBA" id="ARBA00022777"/>
    </source>
</evidence>